<dbReference type="GO" id="GO:0005507">
    <property type="term" value="F:copper ion binding"/>
    <property type="evidence" value="ECO:0000318"/>
    <property type="project" value="GO_Central"/>
</dbReference>
<evidence type="ECO:0000256" key="5">
    <source>
        <dbReference type="ARBA" id="ARBA00022723"/>
    </source>
</evidence>
<dbReference type="Gene3D" id="2.60.40.200">
    <property type="entry name" value="Superoxide dismutase, copper/zinc binding domain"/>
    <property type="match status" value="1"/>
</dbReference>
<feature type="domain" description="Superoxide dismutase copper/zinc binding" evidence="17">
    <location>
        <begin position="34"/>
        <end position="166"/>
    </location>
</feature>
<dbReference type="Ensembl" id="ENSOANT00000070168.1">
    <property type="protein sequence ID" value="ENSOANP00000048384.1"/>
    <property type="gene ID" value="ENSOANG00000038598.1"/>
</dbReference>
<keyword evidence="10 15" id="KW-0186">Copper</keyword>
<dbReference type="FunCoup" id="A0A6I8P6A2">
    <property type="interactions" value="73"/>
</dbReference>
<evidence type="ECO:0000256" key="15">
    <source>
        <dbReference type="RuleBase" id="RU000393"/>
    </source>
</evidence>
<name>A0A6I8P6A2_ORNAN</name>
<dbReference type="GO" id="GO:0004784">
    <property type="term" value="F:superoxide dismutase activity"/>
    <property type="evidence" value="ECO:0000318"/>
    <property type="project" value="GO_Central"/>
</dbReference>
<evidence type="ECO:0000256" key="14">
    <source>
        <dbReference type="ARBA" id="ARBA00060347"/>
    </source>
</evidence>
<keyword evidence="11" id="KW-0333">Golgi apparatus</keyword>
<dbReference type="GO" id="GO:0005576">
    <property type="term" value="C:extracellular region"/>
    <property type="evidence" value="ECO:0007669"/>
    <property type="project" value="UniProtKB-SubCell"/>
</dbReference>
<evidence type="ECO:0000256" key="11">
    <source>
        <dbReference type="ARBA" id="ARBA00023034"/>
    </source>
</evidence>
<keyword evidence="6" id="KW-0732">Signal</keyword>
<keyword evidence="19" id="KW-1185">Reference proteome</keyword>
<dbReference type="OMA" id="LYASCRM"/>
<dbReference type="InterPro" id="IPR001424">
    <property type="entry name" value="SOD_Cu_Zn_dom"/>
</dbReference>
<dbReference type="PANTHER" id="PTHR10003">
    <property type="entry name" value="SUPEROXIDE DISMUTASE CU-ZN -RELATED"/>
    <property type="match status" value="1"/>
</dbReference>
<evidence type="ECO:0000256" key="10">
    <source>
        <dbReference type="ARBA" id="ARBA00023008"/>
    </source>
</evidence>
<sequence length="198" mass="21478">MVKPVTANGSDEDPVYAACEVKPSSILEADQPRVTGRVLFRQQYPDGRLEAIFDLNGFPTVGNGTGRAIHVHKFGDMSNGCDGASSHYNPFSKPHPQHPGDFGNFLPREGKIKRYRTNLLASLFGPYSILGRSIVVHERDDDLGKGGNKGSQEHGNAGKRLACCVIGIFAQLNSIVAFTSALGAALLLRKLRMPYIAR</sequence>
<dbReference type="PRINTS" id="PR00068">
    <property type="entry name" value="CUZNDISMTASE"/>
</dbReference>
<organism evidence="18 19">
    <name type="scientific">Ornithorhynchus anatinus</name>
    <name type="common">Duckbill platypus</name>
    <dbReference type="NCBI Taxonomy" id="9258"/>
    <lineage>
        <taxon>Eukaryota</taxon>
        <taxon>Metazoa</taxon>
        <taxon>Chordata</taxon>
        <taxon>Craniata</taxon>
        <taxon>Vertebrata</taxon>
        <taxon>Euteleostomi</taxon>
        <taxon>Mammalia</taxon>
        <taxon>Monotremata</taxon>
        <taxon>Ornithorhynchidae</taxon>
        <taxon>Ornithorhynchus</taxon>
    </lineage>
</organism>
<evidence type="ECO:0000256" key="3">
    <source>
        <dbReference type="ARBA" id="ARBA00010457"/>
    </source>
</evidence>
<reference evidence="18" key="2">
    <citation type="submission" date="2025-08" db="UniProtKB">
        <authorList>
            <consortium name="Ensembl"/>
        </authorList>
    </citation>
    <scope>IDENTIFICATION</scope>
    <source>
        <strain evidence="18">Glennie</strain>
    </source>
</reference>
<evidence type="ECO:0000256" key="13">
    <source>
        <dbReference type="ARBA" id="ARBA00023180"/>
    </source>
</evidence>
<proteinExistence type="inferred from homology"/>
<evidence type="ECO:0000259" key="17">
    <source>
        <dbReference type="Pfam" id="PF00080"/>
    </source>
</evidence>
<evidence type="ECO:0000256" key="1">
    <source>
        <dbReference type="ARBA" id="ARBA00004239"/>
    </source>
</evidence>
<evidence type="ECO:0000256" key="4">
    <source>
        <dbReference type="ARBA" id="ARBA00022525"/>
    </source>
</evidence>
<keyword evidence="12" id="KW-1015">Disulfide bond</keyword>
<keyword evidence="16" id="KW-0472">Membrane</keyword>
<dbReference type="FunFam" id="2.60.40.200:FF:000008">
    <property type="entry name" value="Superoxide dismutase [Cu-Zn]"/>
    <property type="match status" value="1"/>
</dbReference>
<dbReference type="Bgee" id="ENSOANG00000038598">
    <property type="expression patterns" value="Expressed in adult mammalian kidney and 8 other cell types or tissues"/>
</dbReference>
<keyword evidence="7 15" id="KW-0862">Zinc</keyword>
<evidence type="ECO:0000256" key="8">
    <source>
        <dbReference type="ARBA" id="ARBA00022862"/>
    </source>
</evidence>
<dbReference type="EC" id="1.15.1.1" evidence="15"/>
<dbReference type="PROSITE" id="PS00332">
    <property type="entry name" value="SOD_CU_ZN_2"/>
    <property type="match status" value="1"/>
</dbReference>
<reference evidence="18 19" key="1">
    <citation type="journal article" date="2008" name="Nature">
        <title>Genome analysis of the platypus reveals unique signatures of evolution.</title>
        <authorList>
            <person name="Warren W.C."/>
            <person name="Hillier L.W."/>
            <person name="Marshall Graves J.A."/>
            <person name="Birney E."/>
            <person name="Ponting C.P."/>
            <person name="Grutzner F."/>
            <person name="Belov K."/>
            <person name="Miller W."/>
            <person name="Clarke L."/>
            <person name="Chinwalla A.T."/>
            <person name="Yang S.P."/>
            <person name="Heger A."/>
            <person name="Locke D.P."/>
            <person name="Miethke P."/>
            <person name="Waters P.D."/>
            <person name="Veyrunes F."/>
            <person name="Fulton L."/>
            <person name="Fulton B."/>
            <person name="Graves T."/>
            <person name="Wallis J."/>
            <person name="Puente X.S."/>
            <person name="Lopez-Otin C."/>
            <person name="Ordonez G.R."/>
            <person name="Eichler E.E."/>
            <person name="Chen L."/>
            <person name="Cheng Z."/>
            <person name="Deakin J.E."/>
            <person name="Alsop A."/>
            <person name="Thompson K."/>
            <person name="Kirby P."/>
            <person name="Papenfuss A.T."/>
            <person name="Wakefield M.J."/>
            <person name="Olender T."/>
            <person name="Lancet D."/>
            <person name="Huttley G.A."/>
            <person name="Smit A.F."/>
            <person name="Pask A."/>
            <person name="Temple-Smith P."/>
            <person name="Batzer M.A."/>
            <person name="Walker J.A."/>
            <person name="Konkel M.K."/>
            <person name="Harris R.S."/>
            <person name="Whittington C.M."/>
            <person name="Wong E.S."/>
            <person name="Gemmell N.J."/>
            <person name="Buschiazzo E."/>
            <person name="Vargas Jentzsch I.M."/>
            <person name="Merkel A."/>
            <person name="Schmitz J."/>
            <person name="Zemann A."/>
            <person name="Churakov G."/>
            <person name="Kriegs J.O."/>
            <person name="Brosius J."/>
            <person name="Murchison E.P."/>
            <person name="Sachidanandam R."/>
            <person name="Smith C."/>
            <person name="Hannon G.J."/>
            <person name="Tsend-Ayush E."/>
            <person name="McMillan D."/>
            <person name="Attenborough R."/>
            <person name="Rens W."/>
            <person name="Ferguson-Smith M."/>
            <person name="Lefevre C.M."/>
            <person name="Sharp J.A."/>
            <person name="Nicholas K.R."/>
            <person name="Ray D.A."/>
            <person name="Kube M."/>
            <person name="Reinhardt R."/>
            <person name="Pringle T.H."/>
            <person name="Taylor J."/>
            <person name="Jones R.C."/>
            <person name="Nixon B."/>
            <person name="Dacheux J.L."/>
            <person name="Niwa H."/>
            <person name="Sekita Y."/>
            <person name="Huang X."/>
            <person name="Stark A."/>
            <person name="Kheradpour P."/>
            <person name="Kellis M."/>
            <person name="Flicek P."/>
            <person name="Chen Y."/>
            <person name="Webber C."/>
            <person name="Hardison R."/>
            <person name="Nelson J."/>
            <person name="Hallsworth-Pepin K."/>
            <person name="Delehaunty K."/>
            <person name="Markovic C."/>
            <person name="Minx P."/>
            <person name="Feng Y."/>
            <person name="Kremitzki C."/>
            <person name="Mitreva M."/>
            <person name="Glasscock J."/>
            <person name="Wylie T."/>
            <person name="Wohldmann P."/>
            <person name="Thiru P."/>
            <person name="Nhan M.N."/>
            <person name="Pohl C.S."/>
            <person name="Smith S.M."/>
            <person name="Hou S."/>
            <person name="Nefedov M."/>
            <person name="de Jong P.J."/>
            <person name="Renfree M.B."/>
            <person name="Mardis E.R."/>
            <person name="Wilson R.K."/>
        </authorList>
    </citation>
    <scope>NUCLEOTIDE SEQUENCE [LARGE SCALE GENOMIC DNA]</scope>
    <source>
        <strain evidence="18 19">Glennie</strain>
    </source>
</reference>
<evidence type="ECO:0000256" key="2">
    <source>
        <dbReference type="ARBA" id="ARBA00004601"/>
    </source>
</evidence>
<comment type="cofactor">
    <cofactor evidence="15">
        <name>Zn(2+)</name>
        <dbReference type="ChEBI" id="CHEBI:29105"/>
    </cofactor>
    <text evidence="15">Binds 1 zinc ion per subunit.</text>
</comment>
<dbReference type="GO" id="GO:0019430">
    <property type="term" value="P:removal of superoxide radicals"/>
    <property type="evidence" value="ECO:0000318"/>
    <property type="project" value="GO_Central"/>
</dbReference>
<keyword evidence="5 15" id="KW-0479">Metal-binding</keyword>
<dbReference type="InterPro" id="IPR018152">
    <property type="entry name" value="SOD_Cu/Zn_BS"/>
</dbReference>
<keyword evidence="4" id="KW-0964">Secreted</keyword>
<dbReference type="PROSITE" id="PS00087">
    <property type="entry name" value="SOD_CU_ZN_1"/>
    <property type="match status" value="1"/>
</dbReference>
<dbReference type="Proteomes" id="UP000002279">
    <property type="component" value="Chromosome 18"/>
</dbReference>
<dbReference type="InParanoid" id="A0A6I8P6A2"/>
<accession>A0A6I8P6A2</accession>
<dbReference type="Pfam" id="PF00080">
    <property type="entry name" value="Sod_Cu"/>
    <property type="match status" value="1"/>
</dbReference>
<keyword evidence="16" id="KW-1133">Transmembrane helix</keyword>
<evidence type="ECO:0000256" key="12">
    <source>
        <dbReference type="ARBA" id="ARBA00023157"/>
    </source>
</evidence>
<comment type="similarity">
    <text evidence="3 15">Belongs to the Cu-Zn superoxide dismutase family.</text>
</comment>
<dbReference type="AlphaFoldDB" id="A0A6I8P6A2"/>
<keyword evidence="9 15" id="KW-0560">Oxidoreductase</keyword>
<dbReference type="SUPFAM" id="SSF49329">
    <property type="entry name" value="Cu,Zn superoxide dismutase-like"/>
    <property type="match status" value="1"/>
</dbReference>
<reference evidence="18" key="3">
    <citation type="submission" date="2025-09" db="UniProtKB">
        <authorList>
            <consortium name="Ensembl"/>
        </authorList>
    </citation>
    <scope>IDENTIFICATION</scope>
    <source>
        <strain evidence="18">Glennie</strain>
    </source>
</reference>
<evidence type="ECO:0000313" key="19">
    <source>
        <dbReference type="Proteomes" id="UP000002279"/>
    </source>
</evidence>
<comment type="cofactor">
    <cofactor evidence="15">
        <name>Cu cation</name>
        <dbReference type="ChEBI" id="CHEBI:23378"/>
    </cofactor>
    <text evidence="15">Binds 1 copper ion per subunit.</text>
</comment>
<comment type="subcellular location">
    <subcellularLocation>
        <location evidence="2">Golgi apparatus</location>
        <location evidence="2">trans-Golgi network</location>
    </subcellularLocation>
    <subcellularLocation>
        <location evidence="1">Secreted</location>
        <location evidence="1">Extracellular space</location>
    </subcellularLocation>
</comment>
<keyword evidence="16" id="KW-0812">Transmembrane</keyword>
<dbReference type="GO" id="GO:0005794">
    <property type="term" value="C:Golgi apparatus"/>
    <property type="evidence" value="ECO:0007669"/>
    <property type="project" value="UniProtKB-SubCell"/>
</dbReference>
<evidence type="ECO:0000256" key="16">
    <source>
        <dbReference type="SAM" id="Phobius"/>
    </source>
</evidence>
<evidence type="ECO:0000256" key="9">
    <source>
        <dbReference type="ARBA" id="ARBA00023002"/>
    </source>
</evidence>
<evidence type="ECO:0000256" key="6">
    <source>
        <dbReference type="ARBA" id="ARBA00022729"/>
    </source>
</evidence>
<protein>
    <recommendedName>
        <fullName evidence="15">Superoxide dismutase [Cu-Zn]</fullName>
        <ecNumber evidence="15">1.15.1.1</ecNumber>
    </recommendedName>
</protein>
<dbReference type="CDD" id="cd00305">
    <property type="entry name" value="Cu-Zn_Superoxide_Dismutase"/>
    <property type="match status" value="1"/>
</dbReference>
<dbReference type="InterPro" id="IPR036423">
    <property type="entry name" value="SOD-like_Cu/Zn_dom_sf"/>
</dbReference>
<keyword evidence="8" id="KW-0049">Antioxidant</keyword>
<comment type="catalytic activity">
    <reaction evidence="15">
        <text>2 superoxide + 2 H(+) = H2O2 + O2</text>
        <dbReference type="Rhea" id="RHEA:20696"/>
        <dbReference type="ChEBI" id="CHEBI:15378"/>
        <dbReference type="ChEBI" id="CHEBI:15379"/>
        <dbReference type="ChEBI" id="CHEBI:16240"/>
        <dbReference type="ChEBI" id="CHEBI:18421"/>
        <dbReference type="EC" id="1.15.1.1"/>
    </reaction>
</comment>
<dbReference type="GeneTree" id="ENSGT00940000162224"/>
<keyword evidence="13" id="KW-0325">Glycoprotein</keyword>
<evidence type="ECO:0000256" key="7">
    <source>
        <dbReference type="ARBA" id="ARBA00022833"/>
    </source>
</evidence>
<comment type="function">
    <text evidence="15">Destroys radicals which are normally produced within the cells and which are toxic to biological systems.</text>
</comment>
<dbReference type="InterPro" id="IPR024134">
    <property type="entry name" value="SOD_Cu/Zn_/chaperone"/>
</dbReference>
<comment type="function">
    <text evidence="14">Protect the extracellular space from toxic effect of reactive oxygen intermediates by converting superoxide radicals into hydrogen peroxide and oxygen.</text>
</comment>
<feature type="transmembrane region" description="Helical" evidence="16">
    <location>
        <begin position="168"/>
        <end position="188"/>
    </location>
</feature>
<evidence type="ECO:0000313" key="18">
    <source>
        <dbReference type="Ensembl" id="ENSOANP00000048384.1"/>
    </source>
</evidence>